<sequence>MPPKVMTQSAGRPIVASRGGGTCEQAGSGGGRTRGCFGNQGDGEKGRGQGNGRNQNGDAVNDNIQVYTRWIEKMESVQDMNGCKDSQKVKYTAGLICCNEMQKLETELWNHTMVEADHATYTDRFHELARLVPHLVARKIAGTLTDEAFRNGSIKKNPEKRGNRREPSKDRNVRDDNKRTRTENAFATTANPIREGYTGTAPKCTTCSYHHLPKTPCRSCFNCVRLGLEVGGNHQKQVVVVNRGQGHGNQGNQAKGTTLFDSGAAYSFVSTTFIPLLDIQPSDLGFSYEIEIASGQLVEIDKVIRGCKLEIEGHAKIICHVKVVRIPPLNGKVLKVLGEKPKEKMRQLMSATANEKKQEQIVVVKDFLEVILDDLSGLLPVREVKFRIELILGAKPVAKSPYRFAPFELEELSGQLKELQDKDPSKIKAVKNWKALRTPFKVRSFLGLAGYYRRFIEDFSKIAKPLTVLTQKSKTCDWEDFVVRCVWPRIRLCVDAMRYWWSGMKKDIAVFVRIAMDFVTKLPRTSSRHDTIWVIAERLTKSAYFLPMRKYYKMEMLARLYLNEIVARHGVPISIISDHVSRFTSRFWQSMQEAFVFLVKGFTPLHPYSYMSTAYHPQTDGQSKGVVRFGKKGKLTPRFVGPFEIIKKVGLVAYMLDLPEELDGIHNMFHVSNLKKCLAVPTLQVPFDDIQVDARLNFVEVLMEILKRELKKLKQSRIAIVKVRWNLKRRPEFM</sequence>
<organism evidence="3">
    <name type="scientific">Tanacetum cinerariifolium</name>
    <name type="common">Dalmatian daisy</name>
    <name type="synonym">Chrysanthemum cinerariifolium</name>
    <dbReference type="NCBI Taxonomy" id="118510"/>
    <lineage>
        <taxon>Eukaryota</taxon>
        <taxon>Viridiplantae</taxon>
        <taxon>Streptophyta</taxon>
        <taxon>Embryophyta</taxon>
        <taxon>Tracheophyta</taxon>
        <taxon>Spermatophyta</taxon>
        <taxon>Magnoliopsida</taxon>
        <taxon>eudicotyledons</taxon>
        <taxon>Gunneridae</taxon>
        <taxon>Pentapetalae</taxon>
        <taxon>asterids</taxon>
        <taxon>campanulids</taxon>
        <taxon>Asterales</taxon>
        <taxon>Asteraceae</taxon>
        <taxon>Asteroideae</taxon>
        <taxon>Anthemideae</taxon>
        <taxon>Anthemidinae</taxon>
        <taxon>Tanacetum</taxon>
    </lineage>
</organism>
<comment type="caution">
    <text evidence="3">The sequence shown here is derived from an EMBL/GenBank/DDBJ whole genome shotgun (WGS) entry which is preliminary data.</text>
</comment>
<proteinExistence type="predicted"/>
<dbReference type="PANTHER" id="PTHR46148:SF59">
    <property type="entry name" value="NUCLEOTIDYLTRANSFERASE, RIBONUCLEASE H"/>
    <property type="match status" value="1"/>
</dbReference>
<dbReference type="GO" id="GO:0003676">
    <property type="term" value="F:nucleic acid binding"/>
    <property type="evidence" value="ECO:0007669"/>
    <property type="project" value="InterPro"/>
</dbReference>
<feature type="compositionally biased region" description="Gly residues" evidence="1">
    <location>
        <begin position="18"/>
        <end position="41"/>
    </location>
</feature>
<dbReference type="InterPro" id="IPR012337">
    <property type="entry name" value="RNaseH-like_sf"/>
</dbReference>
<dbReference type="Pfam" id="PF08284">
    <property type="entry name" value="RVP_2"/>
    <property type="match status" value="1"/>
</dbReference>
<dbReference type="SUPFAM" id="SSF56672">
    <property type="entry name" value="DNA/RNA polymerases"/>
    <property type="match status" value="1"/>
</dbReference>
<dbReference type="SUPFAM" id="SSF53098">
    <property type="entry name" value="Ribonuclease H-like"/>
    <property type="match status" value="1"/>
</dbReference>
<dbReference type="PANTHER" id="PTHR46148">
    <property type="entry name" value="CHROMO DOMAIN-CONTAINING PROTEIN"/>
    <property type="match status" value="1"/>
</dbReference>
<feature type="compositionally biased region" description="Basic and acidic residues" evidence="1">
    <location>
        <begin position="156"/>
        <end position="182"/>
    </location>
</feature>
<protein>
    <recommendedName>
        <fullName evidence="2">Tf2-1-like SH3-like domain-containing protein</fullName>
    </recommendedName>
</protein>
<dbReference type="AlphaFoldDB" id="A0A6L2P646"/>
<dbReference type="Gene3D" id="3.30.420.10">
    <property type="entry name" value="Ribonuclease H-like superfamily/Ribonuclease H"/>
    <property type="match status" value="1"/>
</dbReference>
<feature type="domain" description="Tf2-1-like SH3-like" evidence="2">
    <location>
        <begin position="627"/>
        <end position="677"/>
    </location>
</feature>
<dbReference type="Gene3D" id="3.30.70.270">
    <property type="match status" value="1"/>
</dbReference>
<feature type="region of interest" description="Disordered" evidence="1">
    <location>
        <begin position="151"/>
        <end position="183"/>
    </location>
</feature>
<dbReference type="InterPro" id="IPR036397">
    <property type="entry name" value="RNaseH_sf"/>
</dbReference>
<evidence type="ECO:0000256" key="1">
    <source>
        <dbReference type="SAM" id="MobiDB-lite"/>
    </source>
</evidence>
<evidence type="ECO:0000259" key="2">
    <source>
        <dbReference type="Pfam" id="PF24626"/>
    </source>
</evidence>
<feature type="compositionally biased region" description="Polar residues" evidence="1">
    <location>
        <begin position="1"/>
        <end position="10"/>
    </location>
</feature>
<name>A0A6L2P646_TANCI</name>
<reference evidence="3" key="1">
    <citation type="journal article" date="2019" name="Sci. Rep.">
        <title>Draft genome of Tanacetum cinerariifolium, the natural source of mosquito coil.</title>
        <authorList>
            <person name="Yamashiro T."/>
            <person name="Shiraishi A."/>
            <person name="Satake H."/>
            <person name="Nakayama K."/>
        </authorList>
    </citation>
    <scope>NUCLEOTIDE SEQUENCE</scope>
</reference>
<gene>
    <name evidence="3" type="ORF">Tci_064312</name>
</gene>
<feature type="region of interest" description="Disordered" evidence="1">
    <location>
        <begin position="1"/>
        <end position="60"/>
    </location>
</feature>
<dbReference type="InterPro" id="IPR056924">
    <property type="entry name" value="SH3_Tf2-1"/>
</dbReference>
<evidence type="ECO:0000313" key="3">
    <source>
        <dbReference type="EMBL" id="GEU92334.1"/>
    </source>
</evidence>
<accession>A0A6L2P646</accession>
<dbReference type="InterPro" id="IPR043128">
    <property type="entry name" value="Rev_trsase/Diguanyl_cyclase"/>
</dbReference>
<dbReference type="Pfam" id="PF24626">
    <property type="entry name" value="SH3_Tf2-1"/>
    <property type="match status" value="1"/>
</dbReference>
<dbReference type="InterPro" id="IPR043502">
    <property type="entry name" value="DNA/RNA_pol_sf"/>
</dbReference>
<dbReference type="EMBL" id="BKCJ010010605">
    <property type="protein sequence ID" value="GEU92334.1"/>
    <property type="molecule type" value="Genomic_DNA"/>
</dbReference>